<gene>
    <name evidence="3" type="ORF">A3A74_04430</name>
</gene>
<feature type="transmembrane region" description="Helical" evidence="1">
    <location>
        <begin position="268"/>
        <end position="290"/>
    </location>
</feature>
<keyword evidence="1" id="KW-1133">Transmembrane helix</keyword>
<feature type="signal peptide" evidence="2">
    <location>
        <begin position="1"/>
        <end position="29"/>
    </location>
</feature>
<name>A0A1F7I8N4_9BACT</name>
<proteinExistence type="predicted"/>
<evidence type="ECO:0000256" key="2">
    <source>
        <dbReference type="SAM" id="SignalP"/>
    </source>
</evidence>
<keyword evidence="1" id="KW-0812">Transmembrane</keyword>
<evidence type="ECO:0008006" key="5">
    <source>
        <dbReference type="Google" id="ProtNLM"/>
    </source>
</evidence>
<evidence type="ECO:0000256" key="1">
    <source>
        <dbReference type="SAM" id="Phobius"/>
    </source>
</evidence>
<evidence type="ECO:0000313" key="3">
    <source>
        <dbReference type="EMBL" id="OGK39714.1"/>
    </source>
</evidence>
<dbReference type="InterPro" id="IPR043993">
    <property type="entry name" value="T4SS_pilin"/>
</dbReference>
<dbReference type="Pfam" id="PF18895">
    <property type="entry name" value="T4SS_pilin"/>
    <property type="match status" value="1"/>
</dbReference>
<accession>A0A1F7I8N4</accession>
<sequence>MKLKKIFLKKILTIITISAYLFFSSQIQAAQPVSDFRLNTAINQSNNYVLNFSTIGLETGPYVSYGIDFSNNYYVIKILDKNNTELFSGKTLKSYQDSQQNSQTVIINPLNLYLPYFNEATKVQLFDENNSLKLEINLANHNLVGLKYRYTACDLCGYCPPDKLPSSWESCRKCLYPSANPTPTMGDTLRITDPSTNDGPTPFPEKTYTGIGCIGSTPEKASQAVLNIIFSIVGGLAFLALMYGGFVVATSQAEAERLNYGKRIIRGAIIGVVVTLLSAFIVKFIASGILKIPGFS</sequence>
<feature type="transmembrane region" description="Helical" evidence="1">
    <location>
        <begin position="224"/>
        <end position="248"/>
    </location>
</feature>
<keyword evidence="1" id="KW-0472">Membrane</keyword>
<evidence type="ECO:0000313" key="4">
    <source>
        <dbReference type="Proteomes" id="UP000179270"/>
    </source>
</evidence>
<keyword evidence="2" id="KW-0732">Signal</keyword>
<comment type="caution">
    <text evidence="3">The sequence shown here is derived from an EMBL/GenBank/DDBJ whole genome shotgun (WGS) entry which is preliminary data.</text>
</comment>
<dbReference type="EMBL" id="MGAF01000045">
    <property type="protein sequence ID" value="OGK39714.1"/>
    <property type="molecule type" value="Genomic_DNA"/>
</dbReference>
<protein>
    <recommendedName>
        <fullName evidence="5">DUF4190 domain-containing protein</fullName>
    </recommendedName>
</protein>
<feature type="chain" id="PRO_5009529321" description="DUF4190 domain-containing protein" evidence="2">
    <location>
        <begin position="30"/>
        <end position="296"/>
    </location>
</feature>
<dbReference type="AlphaFoldDB" id="A0A1F7I8N4"/>
<organism evidence="3 4">
    <name type="scientific">Candidatus Roizmanbacteria bacterium RIFCSPLOWO2_01_FULL_35_13</name>
    <dbReference type="NCBI Taxonomy" id="1802055"/>
    <lineage>
        <taxon>Bacteria</taxon>
        <taxon>Candidatus Roizmaniibacteriota</taxon>
    </lineage>
</organism>
<reference evidence="3 4" key="1">
    <citation type="journal article" date="2016" name="Nat. Commun.">
        <title>Thousands of microbial genomes shed light on interconnected biogeochemical processes in an aquifer system.</title>
        <authorList>
            <person name="Anantharaman K."/>
            <person name="Brown C.T."/>
            <person name="Hug L.A."/>
            <person name="Sharon I."/>
            <person name="Castelle C.J."/>
            <person name="Probst A.J."/>
            <person name="Thomas B.C."/>
            <person name="Singh A."/>
            <person name="Wilkins M.J."/>
            <person name="Karaoz U."/>
            <person name="Brodie E.L."/>
            <person name="Williams K.H."/>
            <person name="Hubbard S.S."/>
            <person name="Banfield J.F."/>
        </authorList>
    </citation>
    <scope>NUCLEOTIDE SEQUENCE [LARGE SCALE GENOMIC DNA]</scope>
</reference>
<dbReference type="STRING" id="1802055.A3A74_04430"/>
<dbReference type="Proteomes" id="UP000179270">
    <property type="component" value="Unassembled WGS sequence"/>
</dbReference>